<reference evidence="2 3" key="1">
    <citation type="submission" date="2015-03" db="EMBL/GenBank/DDBJ databases">
        <title>Genomics and transcriptomics of the oil-accumulating basidiomycete yeast T. oleaginosus allow insights into substrate utilization and the diverse evolutionary trajectories of mating systems in fungi.</title>
        <authorList>
            <consortium name="DOE Joint Genome Institute"/>
            <person name="Kourist R."/>
            <person name="Kracht O."/>
            <person name="Bracharz F."/>
            <person name="Lipzen A."/>
            <person name="Nolan M."/>
            <person name="Ohm R."/>
            <person name="Grigoriev I."/>
            <person name="Sun S."/>
            <person name="Heitman J."/>
            <person name="Bruck T."/>
            <person name="Nowrousian M."/>
        </authorList>
    </citation>
    <scope>NUCLEOTIDE SEQUENCE [LARGE SCALE GENOMIC DNA]</scope>
    <source>
        <strain evidence="2 3">IBC0246</strain>
    </source>
</reference>
<protein>
    <submittedName>
        <fullName evidence="2">Uncharacterized protein</fullName>
    </submittedName>
</protein>
<evidence type="ECO:0000256" key="1">
    <source>
        <dbReference type="SAM" id="MobiDB-lite"/>
    </source>
</evidence>
<evidence type="ECO:0000313" key="3">
    <source>
        <dbReference type="Proteomes" id="UP000053611"/>
    </source>
</evidence>
<evidence type="ECO:0000313" key="2">
    <source>
        <dbReference type="EMBL" id="KLT42241.1"/>
    </source>
</evidence>
<sequence>MWRTVTLQATTPSFLTFVKTLSSSLFIILSGRLITRSPQPPQSHRPPPRPPPYWCPPKQPNRILSLGEDVSMHVMDALPDDDVFVLEWVGCTLRDMTVSYPVVLEHHFPRVSLKM</sequence>
<gene>
    <name evidence="2" type="ORF">CC85DRAFT_94234</name>
</gene>
<organism evidence="2 3">
    <name type="scientific">Cutaneotrichosporon oleaginosum</name>
    <dbReference type="NCBI Taxonomy" id="879819"/>
    <lineage>
        <taxon>Eukaryota</taxon>
        <taxon>Fungi</taxon>
        <taxon>Dikarya</taxon>
        <taxon>Basidiomycota</taxon>
        <taxon>Agaricomycotina</taxon>
        <taxon>Tremellomycetes</taxon>
        <taxon>Trichosporonales</taxon>
        <taxon>Trichosporonaceae</taxon>
        <taxon>Cutaneotrichosporon</taxon>
    </lineage>
</organism>
<dbReference type="RefSeq" id="XP_018278732.1">
    <property type="nucleotide sequence ID" value="XM_018427535.1"/>
</dbReference>
<feature type="region of interest" description="Disordered" evidence="1">
    <location>
        <begin position="35"/>
        <end position="54"/>
    </location>
</feature>
<dbReference type="AlphaFoldDB" id="A0A0J0XM91"/>
<feature type="compositionally biased region" description="Pro residues" evidence="1">
    <location>
        <begin position="38"/>
        <end position="54"/>
    </location>
</feature>
<proteinExistence type="predicted"/>
<accession>A0A0J0XM91</accession>
<name>A0A0J0XM91_9TREE</name>
<dbReference type="Proteomes" id="UP000053611">
    <property type="component" value="Unassembled WGS sequence"/>
</dbReference>
<keyword evidence="3" id="KW-1185">Reference proteome</keyword>
<dbReference type="EMBL" id="KQ087207">
    <property type="protein sequence ID" value="KLT42241.1"/>
    <property type="molecule type" value="Genomic_DNA"/>
</dbReference>
<dbReference type="GeneID" id="28988138"/>